<reference evidence="4" key="1">
    <citation type="submission" date="2010-07" db="EMBL/GenBank/DDBJ databases">
        <title>The genome sequence of Gaeumannomyces graminis var. tritici strain R3-111a-1.</title>
        <authorList>
            <consortium name="The Broad Institute Genome Sequencing Platform"/>
            <person name="Ma L.-J."/>
            <person name="Dead R."/>
            <person name="Young S."/>
            <person name="Zeng Q."/>
            <person name="Koehrsen M."/>
            <person name="Alvarado L."/>
            <person name="Berlin A."/>
            <person name="Chapman S.B."/>
            <person name="Chen Z."/>
            <person name="Freedman E."/>
            <person name="Gellesch M."/>
            <person name="Goldberg J."/>
            <person name="Griggs A."/>
            <person name="Gujja S."/>
            <person name="Heilman E.R."/>
            <person name="Heiman D."/>
            <person name="Hepburn T."/>
            <person name="Howarth C."/>
            <person name="Jen D."/>
            <person name="Larson L."/>
            <person name="Mehta T."/>
            <person name="Neiman D."/>
            <person name="Pearson M."/>
            <person name="Roberts A."/>
            <person name="Saif S."/>
            <person name="Shea T."/>
            <person name="Shenoy N."/>
            <person name="Sisk P."/>
            <person name="Stolte C."/>
            <person name="Sykes S."/>
            <person name="Walk T."/>
            <person name="White J."/>
            <person name="Yandava C."/>
            <person name="Haas B."/>
            <person name="Nusbaum C."/>
            <person name="Birren B."/>
        </authorList>
    </citation>
    <scope>NUCLEOTIDE SEQUENCE [LARGE SCALE GENOMIC DNA]</scope>
    <source>
        <strain evidence="4">R3-111a-1</strain>
    </source>
</reference>
<keyword evidence="4" id="KW-1185">Reference proteome</keyword>
<feature type="transmembrane region" description="Helical" evidence="1">
    <location>
        <begin position="169"/>
        <end position="191"/>
    </location>
</feature>
<dbReference type="RefSeq" id="XP_009220901.1">
    <property type="nucleotide sequence ID" value="XM_009222637.1"/>
</dbReference>
<name>J3NU85_GAET3</name>
<organism evidence="2">
    <name type="scientific">Gaeumannomyces tritici (strain R3-111a-1)</name>
    <name type="common">Wheat and barley take-all root rot fungus</name>
    <name type="synonym">Gaeumannomyces graminis var. tritici</name>
    <dbReference type="NCBI Taxonomy" id="644352"/>
    <lineage>
        <taxon>Eukaryota</taxon>
        <taxon>Fungi</taxon>
        <taxon>Dikarya</taxon>
        <taxon>Ascomycota</taxon>
        <taxon>Pezizomycotina</taxon>
        <taxon>Sordariomycetes</taxon>
        <taxon>Sordariomycetidae</taxon>
        <taxon>Magnaporthales</taxon>
        <taxon>Magnaporthaceae</taxon>
        <taxon>Gaeumannomyces</taxon>
    </lineage>
</organism>
<reference evidence="2" key="2">
    <citation type="submission" date="2010-07" db="EMBL/GenBank/DDBJ databases">
        <authorList>
            <consortium name="The Broad Institute Genome Sequencing Platform"/>
            <consortium name="Broad Institute Genome Sequencing Center for Infectious Disease"/>
            <person name="Ma L.-J."/>
            <person name="Dead R."/>
            <person name="Young S."/>
            <person name="Zeng Q."/>
            <person name="Koehrsen M."/>
            <person name="Alvarado L."/>
            <person name="Berlin A."/>
            <person name="Chapman S.B."/>
            <person name="Chen Z."/>
            <person name="Freedman E."/>
            <person name="Gellesch M."/>
            <person name="Goldberg J."/>
            <person name="Griggs A."/>
            <person name="Gujja S."/>
            <person name="Heilman E.R."/>
            <person name="Heiman D."/>
            <person name="Hepburn T."/>
            <person name="Howarth C."/>
            <person name="Jen D."/>
            <person name="Larson L."/>
            <person name="Mehta T."/>
            <person name="Neiman D."/>
            <person name="Pearson M."/>
            <person name="Roberts A."/>
            <person name="Saif S."/>
            <person name="Shea T."/>
            <person name="Shenoy N."/>
            <person name="Sisk P."/>
            <person name="Stolte C."/>
            <person name="Sykes S."/>
            <person name="Walk T."/>
            <person name="White J."/>
            <person name="Yandava C."/>
            <person name="Haas B."/>
            <person name="Nusbaum C."/>
            <person name="Birren B."/>
        </authorList>
    </citation>
    <scope>NUCLEOTIDE SEQUENCE</scope>
    <source>
        <strain evidence="2">R3-111a-1</strain>
    </source>
</reference>
<keyword evidence="1" id="KW-0472">Membrane</keyword>
<dbReference type="HOGENOM" id="CLU_940233_0_0_1"/>
<dbReference type="EnsemblFungi" id="EJT79756">
    <property type="protein sequence ID" value="EJT79756"/>
    <property type="gene ID" value="GGTG_04840"/>
</dbReference>
<dbReference type="Proteomes" id="UP000006039">
    <property type="component" value="Unassembled WGS sequence"/>
</dbReference>
<keyword evidence="1" id="KW-1133">Transmembrane helix</keyword>
<feature type="transmembrane region" description="Helical" evidence="1">
    <location>
        <begin position="264"/>
        <end position="284"/>
    </location>
</feature>
<reference evidence="3" key="4">
    <citation type="journal article" date="2015" name="G3 (Bethesda)">
        <title>Genome sequences of three phytopathogenic species of the Magnaporthaceae family of fungi.</title>
        <authorList>
            <person name="Okagaki L.H."/>
            <person name="Nunes C.C."/>
            <person name="Sailsbery J."/>
            <person name="Clay B."/>
            <person name="Brown D."/>
            <person name="John T."/>
            <person name="Oh Y."/>
            <person name="Young N."/>
            <person name="Fitzgerald M."/>
            <person name="Haas B.J."/>
            <person name="Zeng Q."/>
            <person name="Young S."/>
            <person name="Adiconis X."/>
            <person name="Fan L."/>
            <person name="Levin J.Z."/>
            <person name="Mitchell T.K."/>
            <person name="Okubara P.A."/>
            <person name="Farman M.L."/>
            <person name="Kohn L.M."/>
            <person name="Birren B."/>
            <person name="Ma L.-J."/>
            <person name="Dean R.A."/>
        </authorList>
    </citation>
    <scope>NUCLEOTIDE SEQUENCE</scope>
    <source>
        <strain evidence="3">R3-111a-1</strain>
    </source>
</reference>
<reference evidence="2" key="3">
    <citation type="submission" date="2010-09" db="EMBL/GenBank/DDBJ databases">
        <title>Annotation of Gaeumannomyces graminis var. tritici R3-111a-1.</title>
        <authorList>
            <consortium name="The Broad Institute Genome Sequencing Platform"/>
            <person name="Ma L.-J."/>
            <person name="Dead R."/>
            <person name="Young S.K."/>
            <person name="Zeng Q."/>
            <person name="Gargeya S."/>
            <person name="Fitzgerald M."/>
            <person name="Haas B."/>
            <person name="Abouelleil A."/>
            <person name="Alvarado L."/>
            <person name="Arachchi H.M."/>
            <person name="Berlin A."/>
            <person name="Brown A."/>
            <person name="Chapman S.B."/>
            <person name="Chen Z."/>
            <person name="Dunbar C."/>
            <person name="Freedman E."/>
            <person name="Gearin G."/>
            <person name="Gellesch M."/>
            <person name="Goldberg J."/>
            <person name="Griggs A."/>
            <person name="Gujja S."/>
            <person name="Heiman D."/>
            <person name="Howarth C."/>
            <person name="Larson L."/>
            <person name="Lui A."/>
            <person name="MacDonald P.J.P."/>
            <person name="Mehta T."/>
            <person name="Montmayeur A."/>
            <person name="Murphy C."/>
            <person name="Neiman D."/>
            <person name="Pearson M."/>
            <person name="Priest M."/>
            <person name="Roberts A."/>
            <person name="Saif S."/>
            <person name="Shea T."/>
            <person name="Shenoy N."/>
            <person name="Sisk P."/>
            <person name="Stolte C."/>
            <person name="Sykes S."/>
            <person name="Yandava C."/>
            <person name="Wortman J."/>
            <person name="Nusbaum C."/>
            <person name="Birren B."/>
        </authorList>
    </citation>
    <scope>NUCLEOTIDE SEQUENCE</scope>
    <source>
        <strain evidence="2">R3-111a-1</strain>
    </source>
</reference>
<protein>
    <submittedName>
        <fullName evidence="2 3">Uncharacterized protein</fullName>
    </submittedName>
</protein>
<evidence type="ECO:0000313" key="4">
    <source>
        <dbReference type="Proteomes" id="UP000006039"/>
    </source>
</evidence>
<evidence type="ECO:0000313" key="3">
    <source>
        <dbReference type="EnsemblFungi" id="EJT79756"/>
    </source>
</evidence>
<dbReference type="EMBL" id="GL385396">
    <property type="protein sequence ID" value="EJT79756.1"/>
    <property type="molecule type" value="Genomic_DNA"/>
</dbReference>
<keyword evidence="1" id="KW-0812">Transmembrane</keyword>
<reference evidence="3" key="5">
    <citation type="submission" date="2018-04" db="UniProtKB">
        <authorList>
            <consortium name="EnsemblFungi"/>
        </authorList>
    </citation>
    <scope>IDENTIFICATION</scope>
    <source>
        <strain evidence="3">R3-111a-1</strain>
    </source>
</reference>
<dbReference type="GeneID" id="20345298"/>
<gene>
    <name evidence="3" type="primary">20345298</name>
    <name evidence="2" type="ORF">GGTG_04840</name>
</gene>
<dbReference type="VEuPathDB" id="FungiDB:GGTG_04840"/>
<evidence type="ECO:0000256" key="1">
    <source>
        <dbReference type="SAM" id="Phobius"/>
    </source>
</evidence>
<proteinExistence type="predicted"/>
<accession>J3NU85</accession>
<sequence length="296" mass="34131">MVTRSPACSPRPVRRRVKVSITHAHTSATKLVRQRYFTYFSYCSNGLPGKPGQPACAKAVKSGFKSVSANFKLLIKKRVEVYIYIYIFIYPFRAILLMGSFTDRVNYMKVFAPPRLLPVINGRNYFNFCIYLCKRTAGTLYKKVTQLSQIFYLRKYTFLYVLNCTGFSFTGQVLIASIMHFFITIYTIYFVTYPLSKLFGLFLTALLKVNCKSALALKSNEANVFFLKGNRKSALTSKTITGKSKNKQFALSAKSLTKLKFKKISYSFLLFYQFIALSLISFYARIMQICKRLWLF</sequence>
<evidence type="ECO:0000313" key="2">
    <source>
        <dbReference type="EMBL" id="EJT79756.1"/>
    </source>
</evidence>
<dbReference type="AlphaFoldDB" id="J3NU85"/>
<feature type="transmembrane region" description="Helical" evidence="1">
    <location>
        <begin position="81"/>
        <end position="101"/>
    </location>
</feature>